<feature type="compositionally biased region" description="Low complexity" evidence="10">
    <location>
        <begin position="788"/>
        <end position="798"/>
    </location>
</feature>
<dbReference type="SMART" id="SM00451">
    <property type="entry name" value="ZnF_U1"/>
    <property type="match status" value="3"/>
</dbReference>
<feature type="compositionally biased region" description="Basic residues" evidence="10">
    <location>
        <begin position="460"/>
        <end position="469"/>
    </location>
</feature>
<keyword evidence="6" id="KW-0805">Transcription regulation</keyword>
<feature type="domain" description="C2H2-type" evidence="11">
    <location>
        <begin position="1105"/>
        <end position="1133"/>
    </location>
</feature>
<feature type="compositionally biased region" description="Polar residues" evidence="10">
    <location>
        <begin position="470"/>
        <end position="485"/>
    </location>
</feature>
<dbReference type="InterPro" id="IPR005959">
    <property type="entry name" value="Fumarylacetoacetase"/>
</dbReference>
<evidence type="ECO:0000259" key="11">
    <source>
        <dbReference type="PROSITE" id="PS50157"/>
    </source>
</evidence>
<evidence type="ECO:0000256" key="3">
    <source>
        <dbReference type="ARBA" id="ARBA00022737"/>
    </source>
</evidence>
<evidence type="ECO:0000256" key="1">
    <source>
        <dbReference type="ARBA" id="ARBA00004123"/>
    </source>
</evidence>
<dbReference type="GO" id="GO:0008270">
    <property type="term" value="F:zinc ion binding"/>
    <property type="evidence" value="ECO:0007669"/>
    <property type="project" value="UniProtKB-KW"/>
</dbReference>
<feature type="compositionally biased region" description="Polar residues" evidence="10">
    <location>
        <begin position="142"/>
        <end position="169"/>
    </location>
</feature>
<dbReference type="GO" id="GO:0006572">
    <property type="term" value="P:L-tyrosine catabolic process"/>
    <property type="evidence" value="ECO:0007669"/>
    <property type="project" value="TreeGrafter"/>
</dbReference>
<evidence type="ECO:0000256" key="10">
    <source>
        <dbReference type="SAM" id="MobiDB-lite"/>
    </source>
</evidence>
<name>A0A915MWH8_MELJA</name>
<feature type="domain" description="C2H2-type" evidence="11">
    <location>
        <begin position="297"/>
        <end position="324"/>
    </location>
</feature>
<evidence type="ECO:0000313" key="12">
    <source>
        <dbReference type="Proteomes" id="UP000887561"/>
    </source>
</evidence>
<evidence type="ECO:0000256" key="8">
    <source>
        <dbReference type="ARBA" id="ARBA00023242"/>
    </source>
</evidence>
<dbReference type="WBParaSite" id="scaffold586_cov185.g1366">
    <property type="protein sequence ID" value="scaffold586_cov185.g1366"/>
    <property type="gene ID" value="scaffold586_cov185.g1366"/>
</dbReference>
<protein>
    <submittedName>
        <fullName evidence="13">C2H2-type domain-containing protein</fullName>
    </submittedName>
</protein>
<keyword evidence="4 9" id="KW-0863">Zinc-finger</keyword>
<feature type="compositionally biased region" description="Low complexity" evidence="10">
    <location>
        <begin position="845"/>
        <end position="858"/>
    </location>
</feature>
<evidence type="ECO:0000256" key="7">
    <source>
        <dbReference type="ARBA" id="ARBA00023163"/>
    </source>
</evidence>
<organism evidence="12 13">
    <name type="scientific">Meloidogyne javanica</name>
    <name type="common">Root-knot nematode worm</name>
    <dbReference type="NCBI Taxonomy" id="6303"/>
    <lineage>
        <taxon>Eukaryota</taxon>
        <taxon>Metazoa</taxon>
        <taxon>Ecdysozoa</taxon>
        <taxon>Nematoda</taxon>
        <taxon>Chromadorea</taxon>
        <taxon>Rhabditida</taxon>
        <taxon>Tylenchina</taxon>
        <taxon>Tylenchomorpha</taxon>
        <taxon>Tylenchoidea</taxon>
        <taxon>Meloidogynidae</taxon>
        <taxon>Meloidogyninae</taxon>
        <taxon>Meloidogyne</taxon>
        <taxon>Meloidogyne incognita group</taxon>
    </lineage>
</organism>
<evidence type="ECO:0000256" key="2">
    <source>
        <dbReference type="ARBA" id="ARBA00022723"/>
    </source>
</evidence>
<feature type="compositionally biased region" description="Low complexity" evidence="10">
    <location>
        <begin position="988"/>
        <end position="998"/>
    </location>
</feature>
<dbReference type="InterPro" id="IPR013087">
    <property type="entry name" value="Znf_C2H2_type"/>
</dbReference>
<dbReference type="GO" id="GO:0006559">
    <property type="term" value="P:L-phenylalanine catabolic process"/>
    <property type="evidence" value="ECO:0007669"/>
    <property type="project" value="TreeGrafter"/>
</dbReference>
<feature type="compositionally biased region" description="Low complexity" evidence="10">
    <location>
        <begin position="490"/>
        <end position="500"/>
    </location>
</feature>
<evidence type="ECO:0000256" key="9">
    <source>
        <dbReference type="PROSITE-ProRule" id="PRU00042"/>
    </source>
</evidence>
<accession>A0A915MWH8</accession>
<evidence type="ECO:0000256" key="6">
    <source>
        <dbReference type="ARBA" id="ARBA00023015"/>
    </source>
</evidence>
<comment type="subcellular location">
    <subcellularLocation>
        <location evidence="1">Nucleus</location>
    </subcellularLocation>
</comment>
<dbReference type="AlphaFoldDB" id="A0A915MWH8"/>
<dbReference type="PROSITE" id="PS00028">
    <property type="entry name" value="ZINC_FINGER_C2H2_1"/>
    <property type="match status" value="5"/>
</dbReference>
<sequence>MRDAIIFAITYSTDLCSTIKMPYFLTLTQNELQELAANGGEQGNEINNGGGAGSSCNIRGRTRNITSETFMCLNKVRPTPNEHRDNCSAYSFWTPSEFSNGESQLIQLLLCATNSFSAPWQKRICPLGSHYTLAANKEMTTTYHDSSRSGSQESIAQQQTNNTIFNPQRQHCDDLMIERRGNIPKNEDMEELYQLENSQIIKMETDDKENGSSQQSAPFLPSKMDEEEINTKIIPTTDNSIKLLKLPPNATSKGVGGFGGGKYSFNKTKTNVNEEVPISTTQAMVQVYIRGRGRGRYVCERCGIRCKKPSMLKKHLRSHTNVRPFTCMTCNFSFKTKGNLTKHLVSKTHKRRMLDSNNEETMQGINTTKSLLERNYGNEEEGEEGGRLVNILVERETHTPPTLWTRTDCFGTLAAATGGYTDVSGDEEPEPLDIGWPPQDSERICQSAPPSALLSPGGRSRTKRKKKGKINNSQANVSDLKTSPTKFEFLQQDSQQDLSSPPIDHQQQHSSLINQQPPPALANFIPSISEQQHSLQQRQQQQPSLAAQLAVGLLQVPPFNNQQQQQTTPIDLRQSQFQAQQFYFQQISEQQQQHSSAFAPPISCTNNGNNGNNFVSALKFLECHQMNVGGTQQIIGGENENNNNNGDSFTTRGPQSTLEAFLATDVQQFHCDMCDRPPPSSSQQMLPPQTNPIHNNHLRNFLCTDCNLGFRSHGVLAKHLRSKQHVKNLVTLGKLSEDANSLLIRDHSKALGNIDASNCEKALHSTKELLAKMREQLGIVGDNATTASSQQSNNGSSQKTIAGNSPRIINSMGSTTHKRPAEPLVHGLKRKSNDLPNNDDFVGRTQNPPQNTTTPSPQLRRDSFSSPSPQRPKYSRDDLAHQSESPLHSLAQVAVAAAAAAAARHPSPSTSSHHHSQQHSSSRIATANVWVPPKVEQLQPCNTGGVSPMSTIDARKSVTPEMHQHNGLIANDRLGSMLSNRSAEETSESTGTRSESSTPVQQRNVCQQHPGFSPMPAATRCQLCDLNFDSPAQLSVHFHADHILMRHGRDFRCSRRNCEKVFPSRESLRAHIYAHFFGGSDGREIDNHLQTHWVKQHMAQLTRPHVCVECDAGFTTESALQAHRERQHNLSTNNNGINYN</sequence>
<reference evidence="13" key="1">
    <citation type="submission" date="2022-11" db="UniProtKB">
        <authorList>
            <consortium name="WormBaseParasite"/>
        </authorList>
    </citation>
    <scope>IDENTIFICATION</scope>
</reference>
<feature type="domain" description="C2H2-type" evidence="11">
    <location>
        <begin position="701"/>
        <end position="725"/>
    </location>
</feature>
<feature type="region of interest" description="Disordered" evidence="10">
    <location>
        <begin position="975"/>
        <end position="1009"/>
    </location>
</feature>
<keyword evidence="2" id="KW-0479">Metal-binding</keyword>
<feature type="domain" description="C2H2-type" evidence="11">
    <location>
        <begin position="325"/>
        <end position="354"/>
    </location>
</feature>
<dbReference type="GO" id="GO:0005634">
    <property type="term" value="C:nucleus"/>
    <property type="evidence" value="ECO:0007669"/>
    <property type="project" value="UniProtKB-SubCell"/>
</dbReference>
<dbReference type="PANTHER" id="PTHR43069:SF2">
    <property type="entry name" value="FUMARYLACETOACETASE"/>
    <property type="match status" value="1"/>
</dbReference>
<dbReference type="GO" id="GO:0004334">
    <property type="term" value="F:fumarylacetoacetase activity"/>
    <property type="evidence" value="ECO:0007669"/>
    <property type="project" value="InterPro"/>
</dbReference>
<keyword evidence="12" id="KW-1185">Reference proteome</keyword>
<dbReference type="Pfam" id="PF00096">
    <property type="entry name" value="zf-C2H2"/>
    <property type="match status" value="3"/>
</dbReference>
<dbReference type="FunFam" id="3.30.160.60:FF:000145">
    <property type="entry name" value="Zinc finger protein 574"/>
    <property type="match status" value="1"/>
</dbReference>
<feature type="region of interest" description="Disordered" evidence="10">
    <location>
        <begin position="896"/>
        <end position="923"/>
    </location>
</feature>
<evidence type="ECO:0000256" key="4">
    <source>
        <dbReference type="ARBA" id="ARBA00022771"/>
    </source>
</evidence>
<evidence type="ECO:0000256" key="5">
    <source>
        <dbReference type="ARBA" id="ARBA00022833"/>
    </source>
</evidence>
<dbReference type="GO" id="GO:1902000">
    <property type="term" value="P:homogentisate catabolic process"/>
    <property type="evidence" value="ECO:0007669"/>
    <property type="project" value="TreeGrafter"/>
</dbReference>
<dbReference type="Gene3D" id="3.30.160.60">
    <property type="entry name" value="Classic Zinc Finger"/>
    <property type="match status" value="4"/>
</dbReference>
<proteinExistence type="predicted"/>
<dbReference type="InterPro" id="IPR036236">
    <property type="entry name" value="Znf_C2H2_sf"/>
</dbReference>
<dbReference type="FunFam" id="3.30.160.60:FF:000594">
    <property type="entry name" value="Transcription factor HIVEP2"/>
    <property type="match status" value="1"/>
</dbReference>
<keyword evidence="7" id="KW-0804">Transcription</keyword>
<evidence type="ECO:0000313" key="13">
    <source>
        <dbReference type="WBParaSite" id="scaffold586_cov185.g1366"/>
    </source>
</evidence>
<feature type="region of interest" description="Disordered" evidence="10">
    <location>
        <begin position="785"/>
        <end position="881"/>
    </location>
</feature>
<dbReference type="SUPFAM" id="SSF57667">
    <property type="entry name" value="beta-beta-alpha zinc fingers"/>
    <property type="match status" value="2"/>
</dbReference>
<dbReference type="PROSITE" id="PS50157">
    <property type="entry name" value="ZINC_FINGER_C2H2_2"/>
    <property type="match status" value="5"/>
</dbReference>
<dbReference type="InterPro" id="IPR003604">
    <property type="entry name" value="Matrin/U1-like-C_Znf_C2H2"/>
</dbReference>
<dbReference type="SMART" id="SM00355">
    <property type="entry name" value="ZnF_C2H2"/>
    <property type="match status" value="6"/>
</dbReference>
<feature type="region of interest" description="Disordered" evidence="10">
    <location>
        <begin position="142"/>
        <end position="170"/>
    </location>
</feature>
<keyword evidence="3" id="KW-0677">Repeat</keyword>
<dbReference type="PANTHER" id="PTHR43069">
    <property type="entry name" value="FUMARYLACETOACETASE"/>
    <property type="match status" value="1"/>
</dbReference>
<feature type="compositionally biased region" description="Low complexity" evidence="10">
    <location>
        <begin position="896"/>
        <end position="911"/>
    </location>
</feature>
<dbReference type="Pfam" id="PF12874">
    <property type="entry name" value="zf-met"/>
    <property type="match status" value="1"/>
</dbReference>
<dbReference type="GO" id="GO:0003676">
    <property type="term" value="F:nucleic acid binding"/>
    <property type="evidence" value="ECO:0007669"/>
    <property type="project" value="InterPro"/>
</dbReference>
<feature type="region of interest" description="Disordered" evidence="10">
    <location>
        <begin position="420"/>
        <end position="522"/>
    </location>
</feature>
<feature type="compositionally biased region" description="Polar residues" evidence="10">
    <location>
        <begin position="799"/>
        <end position="815"/>
    </location>
</feature>
<keyword evidence="5" id="KW-0862">Zinc</keyword>
<dbReference type="Proteomes" id="UP000887561">
    <property type="component" value="Unplaced"/>
</dbReference>
<feature type="domain" description="C2H2-type" evidence="11">
    <location>
        <begin position="1051"/>
        <end position="1075"/>
    </location>
</feature>
<keyword evidence="8" id="KW-0539">Nucleus</keyword>